<accession>A0A8S1LP52</accession>
<sequence>MYKNIILLLINYLCQSYKEKQSCGIQHKKNKMLMMIE</sequence>
<evidence type="ECO:0000313" key="2">
    <source>
        <dbReference type="Proteomes" id="UP000692954"/>
    </source>
</evidence>
<proteinExistence type="predicted"/>
<name>A0A8S1LP52_9CILI</name>
<protein>
    <submittedName>
        <fullName evidence="1">Uncharacterized protein</fullName>
    </submittedName>
</protein>
<comment type="caution">
    <text evidence="1">The sequence shown here is derived from an EMBL/GenBank/DDBJ whole genome shotgun (WGS) entry which is preliminary data.</text>
</comment>
<dbReference type="EMBL" id="CAJJDN010000026">
    <property type="protein sequence ID" value="CAD8070038.1"/>
    <property type="molecule type" value="Genomic_DNA"/>
</dbReference>
<reference evidence="1" key="1">
    <citation type="submission" date="2021-01" db="EMBL/GenBank/DDBJ databases">
        <authorList>
            <consortium name="Genoscope - CEA"/>
            <person name="William W."/>
        </authorList>
    </citation>
    <scope>NUCLEOTIDE SEQUENCE</scope>
</reference>
<keyword evidence="2" id="KW-1185">Reference proteome</keyword>
<evidence type="ECO:0000313" key="1">
    <source>
        <dbReference type="EMBL" id="CAD8070038.1"/>
    </source>
</evidence>
<dbReference type="AlphaFoldDB" id="A0A8S1LP52"/>
<dbReference type="Proteomes" id="UP000692954">
    <property type="component" value="Unassembled WGS sequence"/>
</dbReference>
<gene>
    <name evidence="1" type="ORF">PSON_ATCC_30995.1.T0260185</name>
</gene>
<organism evidence="1 2">
    <name type="scientific">Paramecium sonneborni</name>
    <dbReference type="NCBI Taxonomy" id="65129"/>
    <lineage>
        <taxon>Eukaryota</taxon>
        <taxon>Sar</taxon>
        <taxon>Alveolata</taxon>
        <taxon>Ciliophora</taxon>
        <taxon>Intramacronucleata</taxon>
        <taxon>Oligohymenophorea</taxon>
        <taxon>Peniculida</taxon>
        <taxon>Parameciidae</taxon>
        <taxon>Paramecium</taxon>
    </lineage>
</organism>